<dbReference type="PANTHER" id="PTHR42953">
    <property type="entry name" value="HIGH-AFFINITY ZINC UPTAKE SYSTEM PROTEIN ZNUA-RELATED"/>
    <property type="match status" value="1"/>
</dbReference>
<keyword evidence="3" id="KW-0732">Signal</keyword>
<dbReference type="PRINTS" id="PR00690">
    <property type="entry name" value="ADHESNFAMILY"/>
</dbReference>
<dbReference type="PANTHER" id="PTHR42953:SF3">
    <property type="entry name" value="HIGH-AFFINITY ZINC UPTAKE SYSTEM PROTEIN ZNUA"/>
    <property type="match status" value="1"/>
</dbReference>
<sequence length="321" mass="35142">MTLLIFSVMVGCNQSNSNQGTTGEQSPRAQEAASSPSVQEPKTKVVATILPIYLFTKAVAGEAADVSILIPPSTEIHEYQATPDNVRAIATANVLIKNGLGLEEFLDNTVKNAQNPQLTQIDASKNIKAVNEISPVVKTGTKSHSHSHAHDHAEGNPHVWLDPVLAKQQVANIRDGLIAADPANKTIYQANAEAYIKELDNLHNEFQQTLQKTPNCTFITFHDAFPYLAQRYNLKQVAVVQIPEDQLSPADVQKTVNTVKKYNVKALFSEPGVDNKLLTSLSKDLNLTLRPLSSLESGETNPKYYFQAMKNNLQTLEAGCK</sequence>
<dbReference type="Proteomes" id="UP000607281">
    <property type="component" value="Unassembled WGS sequence"/>
</dbReference>
<name>A0ABR8CX60_9NOST</name>
<evidence type="ECO:0000256" key="2">
    <source>
        <dbReference type="ARBA" id="ARBA00022448"/>
    </source>
</evidence>
<dbReference type="InterPro" id="IPR006128">
    <property type="entry name" value="Lipoprotein_PsaA-like"/>
</dbReference>
<dbReference type="InterPro" id="IPR006129">
    <property type="entry name" value="AdhesinB"/>
</dbReference>
<evidence type="ECO:0000256" key="4">
    <source>
        <dbReference type="RuleBase" id="RU003512"/>
    </source>
</evidence>
<evidence type="ECO:0000313" key="8">
    <source>
        <dbReference type="Proteomes" id="UP000607281"/>
    </source>
</evidence>
<accession>A0ABR8CX60</accession>
<dbReference type="Pfam" id="PF01297">
    <property type="entry name" value="ZnuA"/>
    <property type="match status" value="1"/>
</dbReference>
<feature type="coiled-coil region" evidence="5">
    <location>
        <begin position="185"/>
        <end position="212"/>
    </location>
</feature>
<proteinExistence type="inferred from homology"/>
<dbReference type="PRINTS" id="PR00691">
    <property type="entry name" value="ADHESINB"/>
</dbReference>
<evidence type="ECO:0000256" key="1">
    <source>
        <dbReference type="ARBA" id="ARBA00011028"/>
    </source>
</evidence>
<feature type="region of interest" description="Disordered" evidence="6">
    <location>
        <begin position="16"/>
        <end position="40"/>
    </location>
</feature>
<evidence type="ECO:0000256" key="3">
    <source>
        <dbReference type="ARBA" id="ARBA00022729"/>
    </source>
</evidence>
<dbReference type="InterPro" id="IPR006127">
    <property type="entry name" value="ZnuA-like"/>
</dbReference>
<gene>
    <name evidence="7" type="ORF">H6G18_22250</name>
</gene>
<protein>
    <submittedName>
        <fullName evidence="7">Zinc ABC transporter substrate-binding protein</fullName>
    </submittedName>
</protein>
<evidence type="ECO:0000313" key="7">
    <source>
        <dbReference type="EMBL" id="MBD2346843.1"/>
    </source>
</evidence>
<dbReference type="RefSeq" id="WP_190409266.1">
    <property type="nucleotide sequence ID" value="NZ_JACJRF010000057.1"/>
</dbReference>
<reference evidence="7 8" key="1">
    <citation type="journal article" date="2020" name="ISME J.">
        <title>Comparative genomics reveals insights into cyanobacterial evolution and habitat adaptation.</title>
        <authorList>
            <person name="Chen M.Y."/>
            <person name="Teng W.K."/>
            <person name="Zhao L."/>
            <person name="Hu C.X."/>
            <person name="Zhou Y.K."/>
            <person name="Han B.P."/>
            <person name="Song L.R."/>
            <person name="Shu W.S."/>
        </authorList>
    </citation>
    <scope>NUCLEOTIDE SEQUENCE [LARGE SCALE GENOMIC DNA]</scope>
    <source>
        <strain evidence="7 8">FACHB-260</strain>
    </source>
</reference>
<organism evidence="7 8">
    <name type="scientific">Anabaena subtropica FACHB-260</name>
    <dbReference type="NCBI Taxonomy" id="2692884"/>
    <lineage>
        <taxon>Bacteria</taxon>
        <taxon>Bacillati</taxon>
        <taxon>Cyanobacteriota</taxon>
        <taxon>Cyanophyceae</taxon>
        <taxon>Nostocales</taxon>
        <taxon>Nostocaceae</taxon>
        <taxon>Anabaena</taxon>
    </lineage>
</organism>
<keyword evidence="8" id="KW-1185">Reference proteome</keyword>
<evidence type="ECO:0000256" key="6">
    <source>
        <dbReference type="SAM" id="MobiDB-lite"/>
    </source>
</evidence>
<keyword evidence="2 4" id="KW-0813">Transport</keyword>
<dbReference type="EMBL" id="JACJRF010000057">
    <property type="protein sequence ID" value="MBD2346843.1"/>
    <property type="molecule type" value="Genomic_DNA"/>
</dbReference>
<evidence type="ECO:0000256" key="5">
    <source>
        <dbReference type="SAM" id="Coils"/>
    </source>
</evidence>
<dbReference type="Gene3D" id="3.40.50.1980">
    <property type="entry name" value="Nitrogenase molybdenum iron protein domain"/>
    <property type="match status" value="2"/>
</dbReference>
<comment type="caution">
    <text evidence="7">The sequence shown here is derived from an EMBL/GenBank/DDBJ whole genome shotgun (WGS) entry which is preliminary data.</text>
</comment>
<dbReference type="SUPFAM" id="SSF53807">
    <property type="entry name" value="Helical backbone' metal receptor"/>
    <property type="match status" value="1"/>
</dbReference>
<keyword evidence="5" id="KW-0175">Coiled coil</keyword>
<dbReference type="CDD" id="cd01017">
    <property type="entry name" value="AdcA"/>
    <property type="match status" value="1"/>
</dbReference>
<comment type="similarity">
    <text evidence="1 4">Belongs to the bacterial solute-binding protein 9 family.</text>
</comment>
<dbReference type="InterPro" id="IPR050492">
    <property type="entry name" value="Bact_metal-bind_prot9"/>
</dbReference>